<reference evidence="1 2" key="1">
    <citation type="submission" date="2019-08" db="EMBL/GenBank/DDBJ databases">
        <title>In-depth cultivation of the pig gut microbiome towards novel bacterial diversity and tailored functional studies.</title>
        <authorList>
            <person name="Wylensek D."/>
            <person name="Hitch T.C.A."/>
            <person name="Clavel T."/>
        </authorList>
    </citation>
    <scope>NUCLEOTIDE SEQUENCE [LARGE SCALE GENOMIC DNA]</scope>
    <source>
        <strain evidence="1 2">WCA-383-APC-5B</strain>
    </source>
</reference>
<dbReference type="Proteomes" id="UP000460287">
    <property type="component" value="Unassembled WGS sequence"/>
</dbReference>
<proteinExistence type="predicted"/>
<evidence type="ECO:0000313" key="1">
    <source>
        <dbReference type="EMBL" id="MSR91181.1"/>
    </source>
</evidence>
<name>A0A7X2MY15_9CLOT</name>
<comment type="caution">
    <text evidence="1">The sequence shown here is derived from an EMBL/GenBank/DDBJ whole genome shotgun (WGS) entry which is preliminary data.</text>
</comment>
<keyword evidence="2" id="KW-1185">Reference proteome</keyword>
<dbReference type="RefSeq" id="WP_154531060.1">
    <property type="nucleotide sequence ID" value="NZ_VULX01000008.1"/>
</dbReference>
<organism evidence="1 2">
    <name type="scientific">Inconstantimicrobium porci</name>
    <dbReference type="NCBI Taxonomy" id="2652291"/>
    <lineage>
        <taxon>Bacteria</taxon>
        <taxon>Bacillati</taxon>
        <taxon>Bacillota</taxon>
        <taxon>Clostridia</taxon>
        <taxon>Eubacteriales</taxon>
        <taxon>Clostridiaceae</taxon>
        <taxon>Inconstantimicrobium</taxon>
    </lineage>
</organism>
<dbReference type="EMBL" id="VULX01000008">
    <property type="protein sequence ID" value="MSR91181.1"/>
    <property type="molecule type" value="Genomic_DNA"/>
</dbReference>
<accession>A0A7X2MY15</accession>
<evidence type="ECO:0000313" key="2">
    <source>
        <dbReference type="Proteomes" id="UP000460287"/>
    </source>
</evidence>
<protein>
    <submittedName>
        <fullName evidence="1">Uncharacterized protein</fullName>
    </submittedName>
</protein>
<dbReference type="AlphaFoldDB" id="A0A7X2MY15"/>
<gene>
    <name evidence="1" type="ORF">FYJ33_07090</name>
</gene>
<sequence length="195" mass="22367">MKKRKTLIITLFLIVVIFLSVYAVLPAKNVQYYTYSQNKSVAESLLNIGGAKLHNKFLELTLNEGNVNEILSSIDNLQQYRVVLNDSDADFHIPMTVMKVIKTDIDVKFDVKVENNKLKFTVKESRFGKMNIDNKRVLEYVKDGTYNDINVEKSGNDIYVSCKYLIFEDAKIKNNELFVKTSIDIKGILNSLKNL</sequence>